<dbReference type="InterPro" id="IPR036388">
    <property type="entry name" value="WH-like_DNA-bd_sf"/>
</dbReference>
<sequence length="961" mass="105117">MPVTAIRLFGQFDLSLGGESPRLDSARVESLIAFLSLNADGPQDRRRVASALWPESTEAQARTNLRHVLHTLRLRLPDADEYLVVTSRSLAWRSRAWVDVAEFERLLGGADRERALRDAVDLYAGDLLESCSDEWLAEDRDRLRRRYLDALAELAGLCPPAEAITYAERLVRADPLREDAYRLLMGLHAARDDLAGALRVYHVCSSTLERELGVEPSVATRALYATLLPRSETVRVGGPPLVGRGAEQAQLTAWWRAADAGETRLVLVSGESGVGKSRLAEEFRARCARRGVATAEARCYPVEGSLAYGPVAAWLRSPALRPRLARLDRARLTEIARLLPELLTEVPGLVPPRPLPESDQRHRLFDAVAAVVTSGPTLLVVDDLQHGDRETCRLLHYLLRLGGRLLVLATARREEIEGPLMELLTAARADDRVAELELGRLRREETVLLAQRLTGVTLASADARLLYAETEGNALFVVEAVRSGWTGGQPLSPRVQAVIEARLAQLSPETRTVVAVAAAIGREFGAEVLTEAADVGADTVVRGLDELWRRRIVQDRGGGGAYDFTHGKIREVAYRAISPPRRRELHLRIADVLERLNTAAPGAVAVRIAGHLARAGAVERAVGWFRRAAEAAQLLHAHSQAERLLNHALELLATCPASAERDAVELELRTALLAPLVSMGGYASAATCAAQRRADELTRTLGIVPSPPLLRSMALSALTRGDFAGASRFGERLRAAATDNDEVLVVEAAYVLGIASFWQADFARAREHFERAVRHYRPADRTEHLIRFGQDPKVICLSRLGNTLWFLGLAQEARAAREAALAWADEIEHPYSRGAALVFASVLALDMGDEQDIRRYSAELAAIDNTARQNSQMAVVLQSYVDVLDGAGGAGVERIRREIELTRDEPAAPGTLTVLDRVLLAACEEAGDKVGALEVADRLLDQDGAARIWAPEARRVRSRLA</sequence>
<evidence type="ECO:0000256" key="1">
    <source>
        <dbReference type="ARBA" id="ARBA00022741"/>
    </source>
</evidence>
<evidence type="ECO:0000256" key="2">
    <source>
        <dbReference type="ARBA" id="ARBA00022840"/>
    </source>
</evidence>
<dbReference type="PANTHER" id="PTHR16305:SF28">
    <property type="entry name" value="GUANYLATE CYCLASE DOMAIN-CONTAINING PROTEIN"/>
    <property type="match status" value="1"/>
</dbReference>
<dbReference type="RefSeq" id="WP_091379865.1">
    <property type="nucleotide sequence ID" value="NZ_FNDV01000014.1"/>
</dbReference>
<accession>A0A1H0SV61</accession>
<dbReference type="PROSITE" id="PS00675">
    <property type="entry name" value="SIGMA54_INTERACT_1"/>
    <property type="match status" value="1"/>
</dbReference>
<evidence type="ECO:0000313" key="4">
    <source>
        <dbReference type="EMBL" id="SDP45489.1"/>
    </source>
</evidence>
<dbReference type="EMBL" id="FNJB01000009">
    <property type="protein sequence ID" value="SDP45489.1"/>
    <property type="molecule type" value="Genomic_DNA"/>
</dbReference>
<feature type="domain" description="Bacterial transcriptional activator" evidence="3">
    <location>
        <begin position="98"/>
        <end position="228"/>
    </location>
</feature>
<dbReference type="AlphaFoldDB" id="A0A1H0SV61"/>
<dbReference type="SUPFAM" id="SSF52540">
    <property type="entry name" value="P-loop containing nucleoside triphosphate hydrolases"/>
    <property type="match status" value="1"/>
</dbReference>
<reference evidence="5" key="1">
    <citation type="submission" date="2016-10" db="EMBL/GenBank/DDBJ databases">
        <authorList>
            <person name="Varghese N."/>
            <person name="Submissions S."/>
        </authorList>
    </citation>
    <scope>NUCLEOTIDE SEQUENCE [LARGE SCALE GENOMIC DNA]</scope>
    <source>
        <strain evidence="5">IBRC-M 10655</strain>
    </source>
</reference>
<dbReference type="Gene3D" id="3.40.50.300">
    <property type="entry name" value="P-loop containing nucleotide triphosphate hydrolases"/>
    <property type="match status" value="1"/>
</dbReference>
<dbReference type="GO" id="GO:0004016">
    <property type="term" value="F:adenylate cyclase activity"/>
    <property type="evidence" value="ECO:0007669"/>
    <property type="project" value="TreeGrafter"/>
</dbReference>
<dbReference type="Pfam" id="PF13191">
    <property type="entry name" value="AAA_16"/>
    <property type="match status" value="1"/>
</dbReference>
<evidence type="ECO:0000259" key="3">
    <source>
        <dbReference type="SMART" id="SM01043"/>
    </source>
</evidence>
<name>A0A1H0SV61_9PSEU</name>
<dbReference type="InterPro" id="IPR041664">
    <property type="entry name" value="AAA_16"/>
</dbReference>
<dbReference type="GO" id="GO:0005524">
    <property type="term" value="F:ATP binding"/>
    <property type="evidence" value="ECO:0007669"/>
    <property type="project" value="UniProtKB-KW"/>
</dbReference>
<dbReference type="OrthoDB" id="4017436at2"/>
<dbReference type="STRING" id="504798.SAMN05421871_11437"/>
<dbReference type="Proteomes" id="UP000199651">
    <property type="component" value="Unassembled WGS sequence"/>
</dbReference>
<dbReference type="Pfam" id="PF03704">
    <property type="entry name" value="BTAD"/>
    <property type="match status" value="1"/>
</dbReference>
<dbReference type="Gene3D" id="1.10.10.10">
    <property type="entry name" value="Winged helix-like DNA-binding domain superfamily/Winged helix DNA-binding domain"/>
    <property type="match status" value="1"/>
</dbReference>
<keyword evidence="5" id="KW-1185">Reference proteome</keyword>
<protein>
    <submittedName>
        <fullName evidence="4">Transcriptional activator domain-containing protein</fullName>
    </submittedName>
</protein>
<keyword evidence="2" id="KW-0067">ATP-binding</keyword>
<dbReference type="GO" id="GO:0006355">
    <property type="term" value="P:regulation of DNA-templated transcription"/>
    <property type="evidence" value="ECO:0007669"/>
    <property type="project" value="InterPro"/>
</dbReference>
<dbReference type="InterPro" id="IPR027417">
    <property type="entry name" value="P-loop_NTPase"/>
</dbReference>
<dbReference type="GO" id="GO:0005737">
    <property type="term" value="C:cytoplasm"/>
    <property type="evidence" value="ECO:0007669"/>
    <property type="project" value="TreeGrafter"/>
</dbReference>
<dbReference type="InterPro" id="IPR025662">
    <property type="entry name" value="Sigma_54_int_dom_ATP-bd_1"/>
</dbReference>
<dbReference type="SMART" id="SM01043">
    <property type="entry name" value="BTAD"/>
    <property type="match status" value="1"/>
</dbReference>
<dbReference type="Gene3D" id="1.25.40.10">
    <property type="entry name" value="Tetratricopeptide repeat domain"/>
    <property type="match status" value="2"/>
</dbReference>
<dbReference type="InterPro" id="IPR011990">
    <property type="entry name" value="TPR-like_helical_dom_sf"/>
</dbReference>
<evidence type="ECO:0000313" key="5">
    <source>
        <dbReference type="Proteomes" id="UP000199651"/>
    </source>
</evidence>
<dbReference type="InterPro" id="IPR005158">
    <property type="entry name" value="BTAD"/>
</dbReference>
<dbReference type="InterPro" id="IPR016032">
    <property type="entry name" value="Sig_transdc_resp-reg_C-effctor"/>
</dbReference>
<proteinExistence type="predicted"/>
<dbReference type="SUPFAM" id="SSF46894">
    <property type="entry name" value="C-terminal effector domain of the bipartite response regulators"/>
    <property type="match status" value="1"/>
</dbReference>
<dbReference type="PANTHER" id="PTHR16305">
    <property type="entry name" value="TESTICULAR SOLUBLE ADENYLYL CYCLASE"/>
    <property type="match status" value="1"/>
</dbReference>
<gene>
    <name evidence="4" type="ORF">SAMN05192558_109109</name>
</gene>
<dbReference type="GO" id="GO:0003677">
    <property type="term" value="F:DNA binding"/>
    <property type="evidence" value="ECO:0007669"/>
    <property type="project" value="InterPro"/>
</dbReference>
<organism evidence="4 5">
    <name type="scientific">Actinokineospora alba</name>
    <dbReference type="NCBI Taxonomy" id="504798"/>
    <lineage>
        <taxon>Bacteria</taxon>
        <taxon>Bacillati</taxon>
        <taxon>Actinomycetota</taxon>
        <taxon>Actinomycetes</taxon>
        <taxon>Pseudonocardiales</taxon>
        <taxon>Pseudonocardiaceae</taxon>
        <taxon>Actinokineospora</taxon>
    </lineage>
</organism>
<keyword evidence="1" id="KW-0547">Nucleotide-binding</keyword>
<dbReference type="SUPFAM" id="SSF48452">
    <property type="entry name" value="TPR-like"/>
    <property type="match status" value="2"/>
</dbReference>